<sequence length="324" mass="36826">MKGQVILMEENLQRRTKTKEPNNHQRRISLLLLLLLFLGFATYGSYNYFTTSTSLAKDTMNLRSKVYQVGADANQAQTGDGTAGSQVQRAQVARQRANTQVQSQTANTNQGETSLDETQQPLDNRNNEKGTENQGQANQADSNKYQEFGEFDWVYVGNTQENEISSVQDTFELSANNRYLQQISNQEFQNVIAGDVFRKTVRMKLTGQANTKTRVTLAWLPVENEITEAVDAKVFVKKGQLTTSGQAPMFTTDNFLTAFEHLPNQQNEVYSDERIDLLNNEYLDIEMVLVVKNRHLLDENRPIAQIERQLMIQLSQDTGKIIQK</sequence>
<feature type="compositionally biased region" description="Polar residues" evidence="1">
    <location>
        <begin position="75"/>
        <end position="85"/>
    </location>
</feature>
<reference evidence="2" key="1">
    <citation type="submission" date="2023-03" db="EMBL/GenBank/DDBJ databases">
        <authorList>
            <person name="Shen W."/>
            <person name="Cai J."/>
        </authorList>
    </citation>
    <scope>NUCLEOTIDE SEQUENCE</scope>
    <source>
        <strain evidence="2">B245-2</strain>
    </source>
</reference>
<comment type="caution">
    <text evidence="2">The sequence shown here is derived from an EMBL/GenBank/DDBJ whole genome shotgun (WGS) entry which is preliminary data.</text>
</comment>
<feature type="compositionally biased region" description="Low complexity" evidence="1">
    <location>
        <begin position="86"/>
        <end position="102"/>
    </location>
</feature>
<evidence type="ECO:0000313" key="2">
    <source>
        <dbReference type="EMBL" id="MDT2796325.1"/>
    </source>
</evidence>
<accession>A0AAW8TM83</accession>
<dbReference type="RefSeq" id="WP_311897384.1">
    <property type="nucleotide sequence ID" value="NZ_CP184653.1"/>
</dbReference>
<dbReference type="AlphaFoldDB" id="A0AAW8TM83"/>
<dbReference type="Proteomes" id="UP001255696">
    <property type="component" value="Unassembled WGS sequence"/>
</dbReference>
<gene>
    <name evidence="2" type="ORF">P7H47_03420</name>
</gene>
<dbReference type="EMBL" id="JARQBI010000006">
    <property type="protein sequence ID" value="MDT2796325.1"/>
    <property type="molecule type" value="Genomic_DNA"/>
</dbReference>
<feature type="compositionally biased region" description="Polar residues" evidence="1">
    <location>
        <begin position="103"/>
        <end position="124"/>
    </location>
</feature>
<proteinExistence type="predicted"/>
<protein>
    <submittedName>
        <fullName evidence="2">Uncharacterized protein</fullName>
    </submittedName>
</protein>
<organism evidence="2 3">
    <name type="scientific">Enterococcus cecorum</name>
    <dbReference type="NCBI Taxonomy" id="44008"/>
    <lineage>
        <taxon>Bacteria</taxon>
        <taxon>Bacillati</taxon>
        <taxon>Bacillota</taxon>
        <taxon>Bacilli</taxon>
        <taxon>Lactobacillales</taxon>
        <taxon>Enterococcaceae</taxon>
        <taxon>Enterococcus</taxon>
    </lineage>
</organism>
<feature type="compositionally biased region" description="Polar residues" evidence="1">
    <location>
        <begin position="132"/>
        <end position="143"/>
    </location>
</feature>
<evidence type="ECO:0000313" key="3">
    <source>
        <dbReference type="Proteomes" id="UP001255696"/>
    </source>
</evidence>
<evidence type="ECO:0000256" key="1">
    <source>
        <dbReference type="SAM" id="MobiDB-lite"/>
    </source>
</evidence>
<feature type="region of interest" description="Disordered" evidence="1">
    <location>
        <begin position="75"/>
        <end position="143"/>
    </location>
</feature>
<name>A0AAW8TM83_9ENTE</name>